<keyword evidence="3" id="KW-1185">Reference proteome</keyword>
<dbReference type="EMBL" id="JANVFU010000002">
    <property type="protein sequence ID" value="KAJ3749394.1"/>
    <property type="molecule type" value="Genomic_DNA"/>
</dbReference>
<organism evidence="2 3">
    <name type="scientific">Lentinula detonsa</name>
    <dbReference type="NCBI Taxonomy" id="2804962"/>
    <lineage>
        <taxon>Eukaryota</taxon>
        <taxon>Fungi</taxon>
        <taxon>Dikarya</taxon>
        <taxon>Basidiomycota</taxon>
        <taxon>Agaricomycotina</taxon>
        <taxon>Agaricomycetes</taxon>
        <taxon>Agaricomycetidae</taxon>
        <taxon>Agaricales</taxon>
        <taxon>Marasmiineae</taxon>
        <taxon>Omphalotaceae</taxon>
        <taxon>Lentinula</taxon>
    </lineage>
</organism>
<feature type="compositionally biased region" description="Basic residues" evidence="1">
    <location>
        <begin position="193"/>
        <end position="202"/>
    </location>
</feature>
<proteinExistence type="predicted"/>
<comment type="caution">
    <text evidence="2">The sequence shown here is derived from an EMBL/GenBank/DDBJ whole genome shotgun (WGS) entry which is preliminary data.</text>
</comment>
<name>A0A9W8P9A3_9AGAR</name>
<protein>
    <submittedName>
        <fullName evidence="2">Uncharacterized protein</fullName>
    </submittedName>
</protein>
<feature type="compositionally biased region" description="Basic and acidic residues" evidence="1">
    <location>
        <begin position="207"/>
        <end position="229"/>
    </location>
</feature>
<evidence type="ECO:0000313" key="2">
    <source>
        <dbReference type="EMBL" id="KAJ3749394.1"/>
    </source>
</evidence>
<accession>A0A9W8P9A3</accession>
<feature type="region of interest" description="Disordered" evidence="1">
    <location>
        <begin position="141"/>
        <end position="310"/>
    </location>
</feature>
<reference evidence="2 3" key="1">
    <citation type="journal article" date="2023" name="Proc. Natl. Acad. Sci. U.S.A.">
        <title>A global phylogenomic analysis of the shiitake genus Lentinula.</title>
        <authorList>
            <person name="Sierra-Patev S."/>
            <person name="Min B."/>
            <person name="Naranjo-Ortiz M."/>
            <person name="Looney B."/>
            <person name="Konkel Z."/>
            <person name="Slot J.C."/>
            <person name="Sakamoto Y."/>
            <person name="Steenwyk J.L."/>
            <person name="Rokas A."/>
            <person name="Carro J."/>
            <person name="Camarero S."/>
            <person name="Ferreira P."/>
            <person name="Molpeceres G."/>
            <person name="Ruiz-Duenas F.J."/>
            <person name="Serrano A."/>
            <person name="Henrissat B."/>
            <person name="Drula E."/>
            <person name="Hughes K.W."/>
            <person name="Mata J.L."/>
            <person name="Ishikawa N.K."/>
            <person name="Vargas-Isla R."/>
            <person name="Ushijima S."/>
            <person name="Smith C.A."/>
            <person name="Donoghue J."/>
            <person name="Ahrendt S."/>
            <person name="Andreopoulos W."/>
            <person name="He G."/>
            <person name="LaButti K."/>
            <person name="Lipzen A."/>
            <person name="Ng V."/>
            <person name="Riley R."/>
            <person name="Sandor L."/>
            <person name="Barry K."/>
            <person name="Martinez A.T."/>
            <person name="Xiao Y."/>
            <person name="Gibbons J.G."/>
            <person name="Terashima K."/>
            <person name="Grigoriev I.V."/>
            <person name="Hibbett D."/>
        </authorList>
    </citation>
    <scope>NUCLEOTIDE SEQUENCE [LARGE SCALE GENOMIC DNA]</scope>
    <source>
        <strain evidence="2 3">TFB7810</strain>
    </source>
</reference>
<feature type="compositionally biased region" description="Basic and acidic residues" evidence="1">
    <location>
        <begin position="247"/>
        <end position="263"/>
    </location>
</feature>
<evidence type="ECO:0000313" key="3">
    <source>
        <dbReference type="Proteomes" id="UP001142393"/>
    </source>
</evidence>
<dbReference type="Proteomes" id="UP001142393">
    <property type="component" value="Unassembled WGS sequence"/>
</dbReference>
<gene>
    <name evidence="2" type="ORF">DFH05DRAFT_1457200</name>
</gene>
<dbReference type="AlphaFoldDB" id="A0A9W8P9A3"/>
<sequence length="336" mass="37314">MDTKDILSVYSATPRPRRKPKAPKGILGAKLKSRAAPKPQSTRNFSPLPPSSPFASSSQFTQYLLPVAATSEAQSHDIGNRFFEEAEVDEDRDFESDAYGTLEGEVGVQETVYYAEDSDPFGFFALEAKLKAERTQRSIGATTLPAPFAQSLKVPPRSPHKARIRKSFMTESGRKGVAKGDSPSLPSSPSPAKPRRATKRGLAKGTNSDKTEREHSQGDRNNQDSDHPHGQLQYRAKTQAGGRRKQPINDKSVDPEKLARDLKALLPKRATRRNGKRPIGSDSDEVEHETHRGVKRGKQGKNNAGDDEMDAERQKRLDYFKKLESYKVAKENVYVI</sequence>
<feature type="region of interest" description="Disordered" evidence="1">
    <location>
        <begin position="1"/>
        <end position="56"/>
    </location>
</feature>
<evidence type="ECO:0000256" key="1">
    <source>
        <dbReference type="SAM" id="MobiDB-lite"/>
    </source>
</evidence>